<evidence type="ECO:0000256" key="1">
    <source>
        <dbReference type="SAM" id="SignalP"/>
    </source>
</evidence>
<sequence>MHLRVLSLALALASLVSASTALAQASAPSAASAPLNKADATFLKQAAEAGLAEVEAGKLATSKGVNTQVKGFAQQMSDDHTRLHAELRALASSKGVRLPIEPSLGQRAKIKLLSAADGGSFDRKYAASLGVKTHEDALRLFQKAANKAADPQVKDFALKAVPQLQHHLEMAIELKGVVDKEGNVKAPGDKKQ</sequence>
<dbReference type="Gene3D" id="1.20.1260.10">
    <property type="match status" value="1"/>
</dbReference>
<dbReference type="InterPro" id="IPR025419">
    <property type="entry name" value="DUF4142"/>
</dbReference>
<keyword evidence="1" id="KW-0732">Signal</keyword>
<dbReference type="InterPro" id="IPR012347">
    <property type="entry name" value="Ferritin-like"/>
</dbReference>
<dbReference type="PANTHER" id="PTHR38593:SF1">
    <property type="entry name" value="BLR2558 PROTEIN"/>
    <property type="match status" value="1"/>
</dbReference>
<evidence type="ECO:0000259" key="2">
    <source>
        <dbReference type="Pfam" id="PF13628"/>
    </source>
</evidence>
<evidence type="ECO:0000313" key="4">
    <source>
        <dbReference type="Proteomes" id="UP000267464"/>
    </source>
</evidence>
<name>A0A3N7HMG9_9BURK</name>
<dbReference type="AlphaFoldDB" id="A0A3N7HMG9"/>
<reference evidence="3 4" key="2">
    <citation type="submission" date="2018-12" db="EMBL/GenBank/DDBJ databases">
        <title>Rhizobacter gummiphilus sp. nov., a rubber-degrading bacterium isolated from the soil of a botanical garden in Japan.</title>
        <authorList>
            <person name="Shunsuke S.S."/>
        </authorList>
    </citation>
    <scope>NUCLEOTIDE SEQUENCE [LARGE SCALE GENOMIC DNA]</scope>
    <source>
        <strain evidence="3 4">S-16</strain>
    </source>
</reference>
<feature type="signal peptide" evidence="1">
    <location>
        <begin position="1"/>
        <end position="23"/>
    </location>
</feature>
<gene>
    <name evidence="3" type="ORF">DZC73_21210</name>
</gene>
<dbReference type="PANTHER" id="PTHR38593">
    <property type="entry name" value="BLR2558 PROTEIN"/>
    <property type="match status" value="1"/>
</dbReference>
<feature type="domain" description="DUF4142" evidence="2">
    <location>
        <begin position="38"/>
        <end position="174"/>
    </location>
</feature>
<evidence type="ECO:0000313" key="3">
    <source>
        <dbReference type="EMBL" id="RQP22813.1"/>
    </source>
</evidence>
<proteinExistence type="predicted"/>
<dbReference type="Proteomes" id="UP000267464">
    <property type="component" value="Unassembled WGS sequence"/>
</dbReference>
<dbReference type="OrthoDB" id="118677at2"/>
<feature type="chain" id="PRO_5017982063" evidence="1">
    <location>
        <begin position="24"/>
        <end position="192"/>
    </location>
</feature>
<organism evidence="3 4">
    <name type="scientific">Piscinibacter terrae</name>
    <dbReference type="NCBI Taxonomy" id="2496871"/>
    <lineage>
        <taxon>Bacteria</taxon>
        <taxon>Pseudomonadati</taxon>
        <taxon>Pseudomonadota</taxon>
        <taxon>Betaproteobacteria</taxon>
        <taxon>Burkholderiales</taxon>
        <taxon>Sphaerotilaceae</taxon>
        <taxon>Piscinibacter</taxon>
    </lineage>
</organism>
<dbReference type="EMBL" id="QUSW01000006">
    <property type="protein sequence ID" value="RQP22813.1"/>
    <property type="molecule type" value="Genomic_DNA"/>
</dbReference>
<reference evidence="3 4" key="1">
    <citation type="submission" date="2018-08" db="EMBL/GenBank/DDBJ databases">
        <authorList>
            <person name="Khan S.A."/>
            <person name="Jeon C.O."/>
            <person name="Chun B.H."/>
            <person name="Jeong S.E."/>
        </authorList>
    </citation>
    <scope>NUCLEOTIDE SEQUENCE [LARGE SCALE GENOMIC DNA]</scope>
    <source>
        <strain evidence="3 4">S-16</strain>
    </source>
</reference>
<comment type="caution">
    <text evidence="3">The sequence shown here is derived from an EMBL/GenBank/DDBJ whole genome shotgun (WGS) entry which is preliminary data.</text>
</comment>
<keyword evidence="4" id="KW-1185">Reference proteome</keyword>
<protein>
    <submittedName>
        <fullName evidence="3">DUF4142 domain-containing protein</fullName>
    </submittedName>
</protein>
<dbReference type="Pfam" id="PF13628">
    <property type="entry name" value="DUF4142"/>
    <property type="match status" value="1"/>
</dbReference>
<accession>A0A3N7HMG9</accession>
<dbReference type="RefSeq" id="WP_124542387.1">
    <property type="nucleotide sequence ID" value="NZ_QUSW01000006.1"/>
</dbReference>